<proteinExistence type="predicted"/>
<gene>
    <name evidence="1" type="ORF">C6Y45_02740</name>
</gene>
<organism evidence="1 2">
    <name type="scientific">Alkalicoccus saliphilus</name>
    <dbReference type="NCBI Taxonomy" id="200989"/>
    <lineage>
        <taxon>Bacteria</taxon>
        <taxon>Bacillati</taxon>
        <taxon>Bacillota</taxon>
        <taxon>Bacilli</taxon>
        <taxon>Bacillales</taxon>
        <taxon>Bacillaceae</taxon>
        <taxon>Alkalicoccus</taxon>
    </lineage>
</organism>
<protein>
    <submittedName>
        <fullName evidence="1">Uncharacterized protein</fullName>
    </submittedName>
</protein>
<reference evidence="1 2" key="1">
    <citation type="submission" date="2018-03" db="EMBL/GenBank/DDBJ databases">
        <title>Alkalicoccus saliphilus sp. nov., isolated from a mineral pool.</title>
        <authorList>
            <person name="Zhao B."/>
        </authorList>
    </citation>
    <scope>NUCLEOTIDE SEQUENCE [LARGE SCALE GENOMIC DNA]</scope>
    <source>
        <strain evidence="1 2">6AG</strain>
    </source>
</reference>
<evidence type="ECO:0000313" key="2">
    <source>
        <dbReference type="Proteomes" id="UP000240509"/>
    </source>
</evidence>
<dbReference type="Proteomes" id="UP000240509">
    <property type="component" value="Unassembled WGS sequence"/>
</dbReference>
<dbReference type="EMBL" id="PZJJ01000002">
    <property type="protein sequence ID" value="PTL40316.1"/>
    <property type="molecule type" value="Genomic_DNA"/>
</dbReference>
<name>A0A2T4UAA0_9BACI</name>
<evidence type="ECO:0000313" key="1">
    <source>
        <dbReference type="EMBL" id="PTL40316.1"/>
    </source>
</evidence>
<keyword evidence="2" id="KW-1185">Reference proteome</keyword>
<accession>A0A2T4UAA0</accession>
<dbReference type="AlphaFoldDB" id="A0A2T4UAA0"/>
<comment type="caution">
    <text evidence="1">The sequence shown here is derived from an EMBL/GenBank/DDBJ whole genome shotgun (WGS) entry which is preliminary data.</text>
</comment>
<sequence>MPKQIYSPLVNSAGTVLNKYSTVVQPDGCMEGYLTLINGSFIQQRTLAAVFYVRFSSHDLALFNLRSGGKFIE</sequence>